<reference evidence="18" key="1">
    <citation type="submission" date="2022-11" db="UniProtKB">
        <authorList>
            <consortium name="WormBaseParasite"/>
        </authorList>
    </citation>
    <scope>IDENTIFICATION</scope>
</reference>
<dbReference type="GO" id="GO:0006886">
    <property type="term" value="P:intracellular protein transport"/>
    <property type="evidence" value="ECO:0007669"/>
    <property type="project" value="InterPro"/>
</dbReference>
<dbReference type="Pfam" id="PF01602">
    <property type="entry name" value="Adaptin_N"/>
    <property type="match status" value="2"/>
</dbReference>
<keyword evidence="6 12" id="KW-0931">ER-Golgi transport</keyword>
<feature type="domain" description="Coatomer beta subunit appendage platform" evidence="16">
    <location>
        <begin position="752"/>
        <end position="822"/>
    </location>
</feature>
<evidence type="ECO:0000313" key="18">
    <source>
        <dbReference type="WBParaSite" id="ACRNAN_scaffold1124.g31795.t1"/>
    </source>
</evidence>
<keyword evidence="3 12" id="KW-0813">Transport</keyword>
<dbReference type="InterPro" id="IPR016460">
    <property type="entry name" value="COPB1"/>
</dbReference>
<evidence type="ECO:0000256" key="10">
    <source>
        <dbReference type="ARBA" id="ARBA00023329"/>
    </source>
</evidence>
<protein>
    <recommendedName>
        <fullName evidence="2 12">Coatomer subunit beta</fullName>
    </recommendedName>
    <alternativeName>
        <fullName evidence="11 12">Beta-coat protein</fullName>
    </alternativeName>
</protein>
<evidence type="ECO:0000259" key="15">
    <source>
        <dbReference type="Pfam" id="PF07718"/>
    </source>
</evidence>
<dbReference type="InterPro" id="IPR011710">
    <property type="entry name" value="Coatomer_bsu_C"/>
</dbReference>
<feature type="domain" description="Clathrin/coatomer adaptor adaptin-like N-terminal" evidence="14">
    <location>
        <begin position="120"/>
        <end position="465"/>
    </location>
</feature>
<evidence type="ECO:0000256" key="1">
    <source>
        <dbReference type="ARBA" id="ARBA00004255"/>
    </source>
</evidence>
<comment type="subcellular location">
    <subcellularLocation>
        <location evidence="12">Cytoplasm</location>
    </subcellularLocation>
    <subcellularLocation>
        <location evidence="1 12">Golgi apparatus membrane</location>
        <topology evidence="1 12">Peripheral membrane protein</topology>
        <orientation evidence="1 12">Cytoplasmic side</orientation>
    </subcellularLocation>
    <subcellularLocation>
        <location evidence="12">Cytoplasmic vesicle</location>
        <location evidence="12">COPI-coated vesicle membrane</location>
        <topology evidence="12">Peripheral membrane protein</topology>
        <orientation evidence="12">Cytoplasmic side</orientation>
    </subcellularLocation>
</comment>
<dbReference type="GO" id="GO:0006891">
    <property type="term" value="P:intra-Golgi vesicle-mediated transport"/>
    <property type="evidence" value="ECO:0007669"/>
    <property type="project" value="TreeGrafter"/>
</dbReference>
<dbReference type="PANTHER" id="PTHR10635">
    <property type="entry name" value="COATOMER SUBUNIT BETA"/>
    <property type="match status" value="1"/>
</dbReference>
<evidence type="ECO:0000256" key="3">
    <source>
        <dbReference type="ARBA" id="ARBA00022448"/>
    </source>
</evidence>
<keyword evidence="17" id="KW-1185">Reference proteome</keyword>
<keyword evidence="7 12" id="KW-0653">Protein transport</keyword>
<proteinExistence type="predicted"/>
<evidence type="ECO:0000256" key="8">
    <source>
        <dbReference type="ARBA" id="ARBA00023034"/>
    </source>
</evidence>
<dbReference type="GO" id="GO:0006888">
    <property type="term" value="P:endoplasmic reticulum to Golgi vesicle-mediated transport"/>
    <property type="evidence" value="ECO:0007669"/>
    <property type="project" value="TreeGrafter"/>
</dbReference>
<evidence type="ECO:0000259" key="14">
    <source>
        <dbReference type="Pfam" id="PF01602"/>
    </source>
</evidence>
<dbReference type="GO" id="GO:0000139">
    <property type="term" value="C:Golgi membrane"/>
    <property type="evidence" value="ECO:0007669"/>
    <property type="project" value="UniProtKB-SubCell"/>
</dbReference>
<keyword evidence="4 12" id="KW-0963">Cytoplasm</keyword>
<evidence type="ECO:0000256" key="6">
    <source>
        <dbReference type="ARBA" id="ARBA00022892"/>
    </source>
</evidence>
<feature type="domain" description="Coatomer beta subunit C-terminal" evidence="15">
    <location>
        <begin position="605"/>
        <end position="745"/>
    </location>
</feature>
<evidence type="ECO:0000256" key="11">
    <source>
        <dbReference type="ARBA" id="ARBA00030841"/>
    </source>
</evidence>
<feature type="region of interest" description="Disordered" evidence="13">
    <location>
        <begin position="430"/>
        <end position="450"/>
    </location>
</feature>
<comment type="function">
    <text evidence="12">The coatomer is a cytosolic protein complex that binds to dilysine motifs and reversibly associates with Golgi non-clathrin-coated vesicles, which further mediate biosynthetic protein transport from the ER, via the Golgi up to the trans Golgi network. Coatomer complex is required for budding from Golgi membranes, and is essential for the retrograde Golgi-to-ER transport of dilysine-tagged proteins.</text>
</comment>
<dbReference type="PIRSF" id="PIRSF005727">
    <property type="entry name" value="Coatomer_beta_subunit"/>
    <property type="match status" value="1"/>
</dbReference>
<keyword evidence="8 12" id="KW-0333">Golgi apparatus</keyword>
<evidence type="ECO:0000256" key="7">
    <source>
        <dbReference type="ARBA" id="ARBA00022927"/>
    </source>
</evidence>
<keyword evidence="10 12" id="KW-0968">Cytoplasmic vesicle</keyword>
<evidence type="ECO:0000313" key="17">
    <source>
        <dbReference type="Proteomes" id="UP000887540"/>
    </source>
</evidence>
<dbReference type="Gene3D" id="1.25.10.10">
    <property type="entry name" value="Leucine-rich Repeat Variant"/>
    <property type="match status" value="2"/>
</dbReference>
<dbReference type="InterPro" id="IPR029446">
    <property type="entry name" value="COPB1_appendage_platform_dom"/>
</dbReference>
<evidence type="ECO:0000259" key="16">
    <source>
        <dbReference type="Pfam" id="PF14806"/>
    </source>
</evidence>
<comment type="subunit">
    <text evidence="12">Oligomeric complex that consists of at least the alpha, beta, beta', gamma, delta, epsilon and zeta subunits.</text>
</comment>
<evidence type="ECO:0000256" key="9">
    <source>
        <dbReference type="ARBA" id="ARBA00023136"/>
    </source>
</evidence>
<evidence type="ECO:0000256" key="13">
    <source>
        <dbReference type="SAM" id="MobiDB-lite"/>
    </source>
</evidence>
<dbReference type="Proteomes" id="UP000887540">
    <property type="component" value="Unplaced"/>
</dbReference>
<evidence type="ECO:0000256" key="4">
    <source>
        <dbReference type="ARBA" id="ARBA00022490"/>
    </source>
</evidence>
<dbReference type="GO" id="GO:0005198">
    <property type="term" value="F:structural molecule activity"/>
    <property type="evidence" value="ECO:0007669"/>
    <property type="project" value="InterPro"/>
</dbReference>
<evidence type="ECO:0000256" key="5">
    <source>
        <dbReference type="ARBA" id="ARBA00022737"/>
    </source>
</evidence>
<dbReference type="Pfam" id="PF07718">
    <property type="entry name" value="Coatamer_beta_C"/>
    <property type="match status" value="1"/>
</dbReference>
<evidence type="ECO:0000256" key="12">
    <source>
        <dbReference type="PIRNR" id="PIRNR005727"/>
    </source>
</evidence>
<keyword evidence="9 12" id="KW-0472">Membrane</keyword>
<dbReference type="InterPro" id="IPR016024">
    <property type="entry name" value="ARM-type_fold"/>
</dbReference>
<keyword evidence="5" id="KW-0677">Repeat</keyword>
<dbReference type="PANTHER" id="PTHR10635:SF0">
    <property type="entry name" value="COATOMER SUBUNIT BETA"/>
    <property type="match status" value="1"/>
</dbReference>
<feature type="domain" description="Clathrin/coatomer adaptor adaptin-like N-terminal" evidence="14">
    <location>
        <begin position="24"/>
        <end position="119"/>
    </location>
</feature>
<dbReference type="WBParaSite" id="ACRNAN_scaffold1124.g31795.t1">
    <property type="protein sequence ID" value="ACRNAN_scaffold1124.g31795.t1"/>
    <property type="gene ID" value="ACRNAN_scaffold1124.g31795"/>
</dbReference>
<organism evidence="17 18">
    <name type="scientific">Acrobeloides nanus</name>
    <dbReference type="NCBI Taxonomy" id="290746"/>
    <lineage>
        <taxon>Eukaryota</taxon>
        <taxon>Metazoa</taxon>
        <taxon>Ecdysozoa</taxon>
        <taxon>Nematoda</taxon>
        <taxon>Chromadorea</taxon>
        <taxon>Rhabditida</taxon>
        <taxon>Tylenchina</taxon>
        <taxon>Cephalobomorpha</taxon>
        <taxon>Cephaloboidea</taxon>
        <taxon>Cephalobidae</taxon>
        <taxon>Acrobeloides</taxon>
    </lineage>
</organism>
<dbReference type="SUPFAM" id="SSF48371">
    <property type="entry name" value="ARM repeat"/>
    <property type="match status" value="1"/>
</dbReference>
<dbReference type="Pfam" id="PF14806">
    <property type="entry name" value="Coatomer_b_Cpla"/>
    <property type="match status" value="1"/>
</dbReference>
<sequence>MTSGEAPCYLLIHVPNDAEFPSEAQLKDKFEKGDLKTKTEALKKLIGMIQSGDKISQGLMMHVIRFCLPTTDHFLKKLLLTFWEIVPKTTPDGKLLHEMILVCDAYRRDLQHPNEFIRESEQDASCKRNAFMMLIHVDQNRALDYLSSCIDQVNSFGDILQLIIVELIYKVCHTNPSERARFIRCVYNLLQSSSPAVRYEAAGTLVTLSGVPSATKAAASAYIDLIVKESDNNVKLIVLDRLIELRENTPNEKVLQDLVMDILRVLSATDYEVRKKILQLALDLVSSRNVHEMVMFLKKEIDKTTNDTQEDTGRYRQLLVRTLHSASIKFPDVAQQIFPVLMEFLSDESETAAADVLIFVREAIQRMPHLRPVIVHQLLDVFGNIRNSSIYRAALWILGEYSDTSETIVRVFELTKKSVGELSIVESELREKEDGEESAEVKTEHKEKKEKPLITADGTYATQSALGSKKTNKTHEEKPILRKLLLDGDYFIASSLATTLTKLIIRFAELNKGNPQKVNHLAGEALFFLSSIIHLGKSGLSKTNITEDDLDRLSTSVRLIVDQWPDATSVFLNECRAALDLMLQAKGDVDRHEDVKSKKSKIVQPDKTINFTQLTPRVGEGATGANLFDLSLSQALGTAPKTAKFDFASSKLGKVIQLAGFSDPVYAEAYVNVNQYDIVLDVLVVNQTSDTLQNLSLELSTVGDLKLVDKPTPLTLAPHDFTNIKATVKVTSTENGIIFSTIAYDVRGSTSDRNCVYLQDIRIDIMDYIVPGTCTDTEFRTMWAEFEWENKVTVNTPIPGLREYMDHISKTTNMKLLTTDAALG</sequence>
<dbReference type="AlphaFoldDB" id="A0A914CKB2"/>
<dbReference type="GO" id="GO:0030126">
    <property type="term" value="C:COPI vesicle coat"/>
    <property type="evidence" value="ECO:0007669"/>
    <property type="project" value="InterPro"/>
</dbReference>
<evidence type="ECO:0000256" key="2">
    <source>
        <dbReference type="ARBA" id="ARBA00017024"/>
    </source>
</evidence>
<dbReference type="InterPro" id="IPR002553">
    <property type="entry name" value="Clathrin/coatomer_adapt-like_N"/>
</dbReference>
<accession>A0A914CKB2</accession>
<name>A0A914CKB2_9BILA</name>
<dbReference type="InterPro" id="IPR011989">
    <property type="entry name" value="ARM-like"/>
</dbReference>